<sequence>METFAADDSGIWDMNIYVAPDTKNALLRELDGFAVPFQDTHLNHLLNAAATSQACESFLSSSGSSLYDKTGTQTWNNIPHWQHTSEQDDHDQLYEPLMEIIQSVHQHFKLDTSCKVFDTHVKNFVEDEPYRSKGRPDILVTGSGPHFRGTIDSKLNWYQCLTVFEVQHDVAEQDAAAVEEEEEVVEGDDDEEGTMPADKPLTQKEIQDRFENKCLGQLAFYAHQTLLDQPTRSFVYNVLITERRVCLFCFDRVGAQLSPWFDYHQHPEILIQIICLVCSPNLKSLGIDTTVTFGEGKMHIALCNGGVPLTVSCSPIPRIQRSGLRGRATVCWSVPDQGGNRYILKQQFASVGRVPEDKILDDVRKVKDANLSTICTHVLAQSYGTVSHARGMDTVPDEFCDRVLYRILLEEHGDPIYKLTGKTVLDVIVALRDAITGHHILWRNDVIHRNISIDNILYQKRNMGDDTLHGVLIDFYMAMKLVRGDVNSHAQADFRTGTRAFQSIFVLQSYNKFNELGQRLPMILHEHIDDLESFFWVLFWITREQVGPAGDPAQLRHNLLAQRGMDSEPSTSTYFKYEKLAKSQFLGIQPGWGDHVLTLLRGFALFLFDRYSKKEVSIQDCLIAADFDELKEKAPGDYEAVFRLFDTAIEGLKEERDNLPATSSGAGDSQPPSNPPNEALPCTSDPRTSKRSRTVDPAVDQRPSKRR</sequence>
<organism evidence="3 4">
    <name type="scientific">Panaeolus cyanescens</name>
    <dbReference type="NCBI Taxonomy" id="181874"/>
    <lineage>
        <taxon>Eukaryota</taxon>
        <taxon>Fungi</taxon>
        <taxon>Dikarya</taxon>
        <taxon>Basidiomycota</taxon>
        <taxon>Agaricomycotina</taxon>
        <taxon>Agaricomycetes</taxon>
        <taxon>Agaricomycetidae</taxon>
        <taxon>Agaricales</taxon>
        <taxon>Agaricineae</taxon>
        <taxon>Galeropsidaceae</taxon>
        <taxon>Panaeolus</taxon>
    </lineage>
</organism>
<feature type="compositionally biased region" description="Acidic residues" evidence="1">
    <location>
        <begin position="177"/>
        <end position="193"/>
    </location>
</feature>
<dbReference type="Pfam" id="PF17667">
    <property type="entry name" value="Pkinase_fungal"/>
    <property type="match status" value="2"/>
</dbReference>
<feature type="region of interest" description="Disordered" evidence="1">
    <location>
        <begin position="177"/>
        <end position="198"/>
    </location>
</feature>
<dbReference type="InterPro" id="IPR040976">
    <property type="entry name" value="Pkinase_fungal"/>
</dbReference>
<accession>A0A409W1P7</accession>
<dbReference type="Gene3D" id="1.10.510.10">
    <property type="entry name" value="Transferase(Phosphotransferase) domain 1"/>
    <property type="match status" value="1"/>
</dbReference>
<comment type="caution">
    <text evidence="3">The sequence shown here is derived from an EMBL/GenBank/DDBJ whole genome shotgun (WGS) entry which is preliminary data.</text>
</comment>
<evidence type="ECO:0000256" key="1">
    <source>
        <dbReference type="SAM" id="MobiDB-lite"/>
    </source>
</evidence>
<dbReference type="InParanoid" id="A0A409W1P7"/>
<feature type="compositionally biased region" description="Polar residues" evidence="1">
    <location>
        <begin position="660"/>
        <end position="671"/>
    </location>
</feature>
<dbReference type="PANTHER" id="PTHR38248:SF2">
    <property type="entry name" value="FUNK1 11"/>
    <property type="match status" value="1"/>
</dbReference>
<dbReference type="SUPFAM" id="SSF56112">
    <property type="entry name" value="Protein kinase-like (PK-like)"/>
    <property type="match status" value="1"/>
</dbReference>
<evidence type="ECO:0000313" key="3">
    <source>
        <dbReference type="EMBL" id="PPQ72398.1"/>
    </source>
</evidence>
<protein>
    <recommendedName>
        <fullName evidence="2">Fungal-type protein kinase domain-containing protein</fullName>
    </recommendedName>
</protein>
<dbReference type="OrthoDB" id="5584477at2759"/>
<dbReference type="InterPro" id="IPR011009">
    <property type="entry name" value="Kinase-like_dom_sf"/>
</dbReference>
<dbReference type="PANTHER" id="PTHR38248">
    <property type="entry name" value="FUNK1 6"/>
    <property type="match status" value="1"/>
</dbReference>
<feature type="region of interest" description="Disordered" evidence="1">
    <location>
        <begin position="657"/>
        <end position="707"/>
    </location>
</feature>
<keyword evidence="4" id="KW-1185">Reference proteome</keyword>
<evidence type="ECO:0000313" key="4">
    <source>
        <dbReference type="Proteomes" id="UP000284842"/>
    </source>
</evidence>
<dbReference type="EMBL" id="NHTK01005872">
    <property type="protein sequence ID" value="PPQ72398.1"/>
    <property type="molecule type" value="Genomic_DNA"/>
</dbReference>
<feature type="domain" description="Fungal-type protein kinase" evidence="2">
    <location>
        <begin position="207"/>
        <end position="378"/>
    </location>
</feature>
<dbReference type="AlphaFoldDB" id="A0A409W1P7"/>
<proteinExistence type="predicted"/>
<feature type="domain" description="Fungal-type protein kinase" evidence="2">
    <location>
        <begin position="399"/>
        <end position="541"/>
    </location>
</feature>
<dbReference type="Proteomes" id="UP000284842">
    <property type="component" value="Unassembled WGS sequence"/>
</dbReference>
<evidence type="ECO:0000259" key="2">
    <source>
        <dbReference type="Pfam" id="PF17667"/>
    </source>
</evidence>
<gene>
    <name evidence="3" type="ORF">CVT24_002083</name>
</gene>
<reference evidence="3 4" key="1">
    <citation type="journal article" date="2018" name="Evol. Lett.">
        <title>Horizontal gene cluster transfer increased hallucinogenic mushroom diversity.</title>
        <authorList>
            <person name="Reynolds H.T."/>
            <person name="Vijayakumar V."/>
            <person name="Gluck-Thaler E."/>
            <person name="Korotkin H.B."/>
            <person name="Matheny P.B."/>
            <person name="Slot J.C."/>
        </authorList>
    </citation>
    <scope>NUCLEOTIDE SEQUENCE [LARGE SCALE GENOMIC DNA]</scope>
    <source>
        <strain evidence="3 4">2629</strain>
    </source>
</reference>
<name>A0A409W1P7_9AGAR</name>